<dbReference type="PATRIC" id="fig|135735.6.peg.1571"/>
<dbReference type="AlphaFoldDB" id="A0A0H4KGQ3"/>
<evidence type="ECO:0000313" key="1">
    <source>
        <dbReference type="EMBL" id="AKO91991.1"/>
    </source>
</evidence>
<accession>A0A0H4KGQ3</accession>
<dbReference type="EMBL" id="CP011974">
    <property type="protein sequence ID" value="AKO91991.1"/>
    <property type="molecule type" value="Genomic_DNA"/>
</dbReference>
<reference evidence="1 2" key="1">
    <citation type="journal article" date="2015" name="PLoS ONE">
        <title>Genome Sequence of Bacillus endophyticus and Analysis of Its Companion Mechanism in the Ketogulonigenium vulgare-Bacillus Strain Consortium.</title>
        <authorList>
            <person name="Jia N."/>
            <person name="Du J."/>
            <person name="Ding M.Z."/>
            <person name="Gao F."/>
            <person name="Yuan Y.J."/>
        </authorList>
    </citation>
    <scope>NUCLEOTIDE SEQUENCE [LARGE SCALE GENOMIC DNA]</scope>
    <source>
        <strain evidence="1 2">Hbe603</strain>
    </source>
</reference>
<protein>
    <submittedName>
        <fullName evidence="1">Uncharacterized protein</fullName>
    </submittedName>
</protein>
<organism evidence="1 2">
    <name type="scientific">Priestia filamentosa</name>
    <dbReference type="NCBI Taxonomy" id="1402861"/>
    <lineage>
        <taxon>Bacteria</taxon>
        <taxon>Bacillati</taxon>
        <taxon>Bacillota</taxon>
        <taxon>Bacilli</taxon>
        <taxon>Bacillales</taxon>
        <taxon>Bacillaceae</taxon>
        <taxon>Priestia</taxon>
    </lineage>
</organism>
<proteinExistence type="predicted"/>
<name>A0A0H4KGQ3_9BACI</name>
<dbReference type="RefSeq" id="WP_046216952.1">
    <property type="nucleotide sequence ID" value="NZ_CP011974.1"/>
</dbReference>
<dbReference type="OrthoDB" id="2893814at2"/>
<evidence type="ECO:0000313" key="2">
    <source>
        <dbReference type="Proteomes" id="UP000036202"/>
    </source>
</evidence>
<sequence length="109" mass="12869">MKVLTKYPVVSQNGNQYRIDAWEDKWGTAHIEVFVYLGKSKIFKRDKFKSVYGGDEYGTAYDAPRWKYNYVAMAKDQVISYENYLKNIERKATERNDGVKEFSKWDGKC</sequence>
<keyword evidence="2" id="KW-1185">Reference proteome</keyword>
<reference evidence="2" key="2">
    <citation type="submission" date="2015-06" db="EMBL/GenBank/DDBJ databases">
        <title>Genome Sequence of Bacillus endophyticus and Analysis of its Companion Mechanism in the Ketogulonigenium vulgare-Bacillus strain Consortium.</title>
        <authorList>
            <person name="Jia N."/>
            <person name="Du J."/>
            <person name="Ding M.-Z."/>
            <person name="Gao F."/>
            <person name="Yuan Y.-J."/>
        </authorList>
    </citation>
    <scope>NUCLEOTIDE SEQUENCE [LARGE SCALE GENOMIC DNA]</scope>
    <source>
        <strain evidence="2">Hbe603</strain>
    </source>
</reference>
<dbReference type="KEGG" id="beo:BEH_07685"/>
<gene>
    <name evidence="1" type="ORF">BEH_07685</name>
</gene>
<dbReference type="Proteomes" id="UP000036202">
    <property type="component" value="Chromosome"/>
</dbReference>